<reference evidence="3" key="1">
    <citation type="submission" date="2016-10" db="EMBL/GenBank/DDBJ databases">
        <authorList>
            <person name="Varghese N."/>
            <person name="Submissions S."/>
        </authorList>
    </citation>
    <scope>NUCLEOTIDE SEQUENCE [LARGE SCALE GENOMIC DNA]</scope>
    <source>
        <strain evidence="3">CGMCC 4.3530</strain>
    </source>
</reference>
<evidence type="ECO:0000313" key="3">
    <source>
        <dbReference type="Proteomes" id="UP000199529"/>
    </source>
</evidence>
<sequence length="131" mass="14313">MKTRRHAFITTVTVLGAAMMMIIGAWCRFAPASFAQWANWPNHEHFLHDAGVFQIGIGLMMLAALWWRDVLAVVLAGFVFTTILHAINHLLDAGGGRPSDAWSLLAVAAIAALALAARMRSLRSSTTRTEI</sequence>
<feature type="transmembrane region" description="Helical" evidence="1">
    <location>
        <begin position="46"/>
        <end position="65"/>
    </location>
</feature>
<proteinExistence type="predicted"/>
<evidence type="ECO:0000313" key="2">
    <source>
        <dbReference type="EMBL" id="SDX29286.1"/>
    </source>
</evidence>
<keyword evidence="1" id="KW-0472">Membrane</keyword>
<gene>
    <name evidence="2" type="ORF">SAMN05216215_1009135</name>
</gene>
<dbReference type="EMBL" id="FNOK01000009">
    <property type="protein sequence ID" value="SDX29286.1"/>
    <property type="molecule type" value="Genomic_DNA"/>
</dbReference>
<dbReference type="Proteomes" id="UP000199529">
    <property type="component" value="Unassembled WGS sequence"/>
</dbReference>
<feature type="transmembrane region" description="Helical" evidence="1">
    <location>
        <begin position="7"/>
        <end position="26"/>
    </location>
</feature>
<accession>A0A1H3AHY3</accession>
<keyword evidence="1" id="KW-1133">Transmembrane helix</keyword>
<keyword evidence="1" id="KW-0812">Transmembrane</keyword>
<feature type="transmembrane region" description="Helical" evidence="1">
    <location>
        <begin position="101"/>
        <end position="119"/>
    </location>
</feature>
<evidence type="ECO:0000256" key="1">
    <source>
        <dbReference type="SAM" id="Phobius"/>
    </source>
</evidence>
<name>A0A1H3AHY3_9PSEU</name>
<evidence type="ECO:0008006" key="4">
    <source>
        <dbReference type="Google" id="ProtNLM"/>
    </source>
</evidence>
<protein>
    <recommendedName>
        <fullName evidence="4">DoxX-like family protein</fullName>
    </recommendedName>
</protein>
<organism evidence="2 3">
    <name type="scientific">Saccharopolyspora shandongensis</name>
    <dbReference type="NCBI Taxonomy" id="418495"/>
    <lineage>
        <taxon>Bacteria</taxon>
        <taxon>Bacillati</taxon>
        <taxon>Actinomycetota</taxon>
        <taxon>Actinomycetes</taxon>
        <taxon>Pseudonocardiales</taxon>
        <taxon>Pseudonocardiaceae</taxon>
        <taxon>Saccharopolyspora</taxon>
    </lineage>
</organism>
<dbReference type="RefSeq" id="WP_245761095.1">
    <property type="nucleotide sequence ID" value="NZ_FNOK01000009.1"/>
</dbReference>
<keyword evidence="3" id="KW-1185">Reference proteome</keyword>
<feature type="transmembrane region" description="Helical" evidence="1">
    <location>
        <begin position="70"/>
        <end position="89"/>
    </location>
</feature>
<dbReference type="AlphaFoldDB" id="A0A1H3AHY3"/>
<dbReference type="STRING" id="418495.SAMN05216215_1009135"/>